<accession>A0A290Z4Q4</accession>
<feature type="transmembrane region" description="Helical" evidence="7">
    <location>
        <begin position="235"/>
        <end position="253"/>
    </location>
</feature>
<comment type="subcellular location">
    <subcellularLocation>
        <location evidence="1">Cell membrane</location>
        <topology evidence="1">Multi-pass membrane protein</topology>
    </subcellularLocation>
</comment>
<evidence type="ECO:0000313" key="10">
    <source>
        <dbReference type="Proteomes" id="UP000218505"/>
    </source>
</evidence>
<evidence type="ECO:0000256" key="7">
    <source>
        <dbReference type="SAM" id="Phobius"/>
    </source>
</evidence>
<dbReference type="PROSITE" id="PS50850">
    <property type="entry name" value="MFS"/>
    <property type="match status" value="1"/>
</dbReference>
<dbReference type="Proteomes" id="UP000218505">
    <property type="component" value="Chromosome"/>
</dbReference>
<evidence type="ECO:0000256" key="5">
    <source>
        <dbReference type="ARBA" id="ARBA00022989"/>
    </source>
</evidence>
<evidence type="ECO:0000256" key="3">
    <source>
        <dbReference type="ARBA" id="ARBA00022475"/>
    </source>
</evidence>
<evidence type="ECO:0000259" key="8">
    <source>
        <dbReference type="PROSITE" id="PS50850"/>
    </source>
</evidence>
<feature type="transmembrane region" description="Helical" evidence="7">
    <location>
        <begin position="398"/>
        <end position="420"/>
    </location>
</feature>
<evidence type="ECO:0000313" key="9">
    <source>
        <dbReference type="EMBL" id="ATE54031.1"/>
    </source>
</evidence>
<gene>
    <name evidence="9" type="ORF">CNX65_12615</name>
</gene>
<dbReference type="InterPro" id="IPR036259">
    <property type="entry name" value="MFS_trans_sf"/>
</dbReference>
<dbReference type="AlphaFoldDB" id="A0A290Z4Q4"/>
<dbReference type="PANTHER" id="PTHR42718">
    <property type="entry name" value="MAJOR FACILITATOR SUPERFAMILY MULTIDRUG TRANSPORTER MFSC"/>
    <property type="match status" value="1"/>
</dbReference>
<dbReference type="GO" id="GO:0005886">
    <property type="term" value="C:plasma membrane"/>
    <property type="evidence" value="ECO:0007669"/>
    <property type="project" value="UniProtKB-SubCell"/>
</dbReference>
<dbReference type="PANTHER" id="PTHR42718:SF46">
    <property type="entry name" value="BLR6921 PROTEIN"/>
    <property type="match status" value="1"/>
</dbReference>
<dbReference type="Gene3D" id="1.20.1720.10">
    <property type="entry name" value="Multidrug resistance protein D"/>
    <property type="match status" value="1"/>
</dbReference>
<reference evidence="9" key="1">
    <citation type="submission" date="2017-09" db="EMBL/GenBank/DDBJ databases">
        <title>Complete Genome Sequence of ansamitocin-producing Bacterium Actinosynnema pretiosum X47.</title>
        <authorList>
            <person name="Cao G."/>
            <person name="Zong G."/>
            <person name="Zhong C."/>
            <person name="Fu J."/>
        </authorList>
    </citation>
    <scope>NUCLEOTIDE SEQUENCE [LARGE SCALE GENOMIC DNA]</scope>
    <source>
        <strain evidence="9">X47</strain>
    </source>
</reference>
<evidence type="ECO:0000256" key="4">
    <source>
        <dbReference type="ARBA" id="ARBA00022692"/>
    </source>
</evidence>
<feature type="transmembrane region" description="Helical" evidence="7">
    <location>
        <begin position="367"/>
        <end position="386"/>
    </location>
</feature>
<dbReference type="EMBL" id="CP023445">
    <property type="protein sequence ID" value="ATE54031.1"/>
    <property type="molecule type" value="Genomic_DNA"/>
</dbReference>
<protein>
    <submittedName>
        <fullName evidence="9">MFS transporter</fullName>
    </submittedName>
</protein>
<dbReference type="KEGG" id="apre:CNX65_12615"/>
<keyword evidence="4 7" id="KW-0812">Transmembrane</keyword>
<proteinExistence type="predicted"/>
<feature type="transmembrane region" description="Helical" evidence="7">
    <location>
        <begin position="142"/>
        <end position="164"/>
    </location>
</feature>
<feature type="transmembrane region" description="Helical" evidence="7">
    <location>
        <begin position="45"/>
        <end position="69"/>
    </location>
</feature>
<keyword evidence="10" id="KW-1185">Reference proteome</keyword>
<keyword evidence="3" id="KW-1003">Cell membrane</keyword>
<feature type="transmembrane region" description="Helical" evidence="7">
    <location>
        <begin position="81"/>
        <end position="101"/>
    </location>
</feature>
<evidence type="ECO:0000256" key="2">
    <source>
        <dbReference type="ARBA" id="ARBA00022448"/>
    </source>
</evidence>
<dbReference type="SUPFAM" id="SSF103473">
    <property type="entry name" value="MFS general substrate transporter"/>
    <property type="match status" value="1"/>
</dbReference>
<feature type="transmembrane region" description="Helical" evidence="7">
    <location>
        <begin position="171"/>
        <end position="193"/>
    </location>
</feature>
<dbReference type="InterPro" id="IPR020846">
    <property type="entry name" value="MFS_dom"/>
</dbReference>
<dbReference type="InterPro" id="IPR011701">
    <property type="entry name" value="MFS"/>
</dbReference>
<dbReference type="InterPro" id="IPR005829">
    <property type="entry name" value="Sugar_transporter_CS"/>
</dbReference>
<evidence type="ECO:0000256" key="6">
    <source>
        <dbReference type="ARBA" id="ARBA00023136"/>
    </source>
</evidence>
<dbReference type="PROSITE" id="PS00216">
    <property type="entry name" value="SUGAR_TRANSPORT_1"/>
    <property type="match status" value="1"/>
</dbReference>
<sequence length="512" mass="52420">MRCRGWSGCLLPGRGWKPRACSRWRHSILARFSPVLRLPEGRRNWWVLAVVSLTQLLVVLDGTIVNVALPSAQVELGMSDSARQWVVTAYALAFGALLLLGGRIADFWGRRRAFLLGLALFGVVSVWGGVAGSGAELLAARGLQGVAAALMAPAALAIVTVTFPSGRERNVAFAVFGGISGAGAAIGLLLGGVLTEYLSWRWCLLVNVPFVVVGVVAGGLLLSESRADGDRRYDVLGAVAVSGGLGALVYGLTLAEESLVSASALGFVVLGVLLLGAFVVVEARSAHPLLPLRVFADRVRVAAFLVQGITGAVMIGAMLYLTFHLQGVLGLSPLLAGLGTLPITASITLTVPFATRMLERVGPRAQLVLGPVLAACGVGYLGLITADGGYWAQVLPGLVLFGAGMGFTFVPLQNLALLGVEARDAGAAAATATAANQVGGSVGLAVVTAIYSGVVARAEGPVVVERVVSGYSAVFATAAVLLCVAAAVAFTLIGKGTALRTGVESAPAVHLG</sequence>
<evidence type="ECO:0000256" key="1">
    <source>
        <dbReference type="ARBA" id="ARBA00004651"/>
    </source>
</evidence>
<feature type="transmembrane region" description="Helical" evidence="7">
    <location>
        <begin position="113"/>
        <end position="130"/>
    </location>
</feature>
<keyword evidence="2" id="KW-0813">Transport</keyword>
<feature type="transmembrane region" description="Helical" evidence="7">
    <location>
        <begin position="471"/>
        <end position="493"/>
    </location>
</feature>
<organism evidence="9 10">
    <name type="scientific">Actinosynnema pretiosum</name>
    <dbReference type="NCBI Taxonomy" id="42197"/>
    <lineage>
        <taxon>Bacteria</taxon>
        <taxon>Bacillati</taxon>
        <taxon>Actinomycetota</taxon>
        <taxon>Actinomycetes</taxon>
        <taxon>Pseudonocardiales</taxon>
        <taxon>Pseudonocardiaceae</taxon>
        <taxon>Actinosynnema</taxon>
    </lineage>
</organism>
<dbReference type="CDD" id="cd17321">
    <property type="entry name" value="MFS_MMR_MDR_like"/>
    <property type="match status" value="1"/>
</dbReference>
<feature type="transmembrane region" description="Helical" evidence="7">
    <location>
        <begin position="427"/>
        <end position="451"/>
    </location>
</feature>
<feature type="transmembrane region" description="Helical" evidence="7">
    <location>
        <begin position="301"/>
        <end position="323"/>
    </location>
</feature>
<feature type="transmembrane region" description="Helical" evidence="7">
    <location>
        <begin position="199"/>
        <end position="223"/>
    </location>
</feature>
<feature type="transmembrane region" description="Helical" evidence="7">
    <location>
        <begin position="335"/>
        <end position="355"/>
    </location>
</feature>
<name>A0A290Z4Q4_9PSEU</name>
<feature type="transmembrane region" description="Helical" evidence="7">
    <location>
        <begin position="259"/>
        <end position="281"/>
    </location>
</feature>
<keyword evidence="5 7" id="KW-1133">Transmembrane helix</keyword>
<feature type="domain" description="Major facilitator superfamily (MFS) profile" evidence="8">
    <location>
        <begin position="47"/>
        <end position="497"/>
    </location>
</feature>
<dbReference type="Pfam" id="PF07690">
    <property type="entry name" value="MFS_1"/>
    <property type="match status" value="1"/>
</dbReference>
<dbReference type="GO" id="GO:0022857">
    <property type="term" value="F:transmembrane transporter activity"/>
    <property type="evidence" value="ECO:0007669"/>
    <property type="project" value="InterPro"/>
</dbReference>
<dbReference type="Gene3D" id="1.20.1250.20">
    <property type="entry name" value="MFS general substrate transporter like domains"/>
    <property type="match status" value="1"/>
</dbReference>
<keyword evidence="6 7" id="KW-0472">Membrane</keyword>
<dbReference type="RefSeq" id="WP_096492954.1">
    <property type="nucleotide sequence ID" value="NZ_CP023445.1"/>
</dbReference>